<evidence type="ECO:0000256" key="6">
    <source>
        <dbReference type="SAM" id="Phobius"/>
    </source>
</evidence>
<evidence type="ECO:0000256" key="3">
    <source>
        <dbReference type="ARBA" id="ARBA00022692"/>
    </source>
</evidence>
<feature type="transmembrane region" description="Helical" evidence="6">
    <location>
        <begin position="368"/>
        <end position="389"/>
    </location>
</feature>
<evidence type="ECO:0000313" key="7">
    <source>
        <dbReference type="EMBL" id="TPE60426.1"/>
    </source>
</evidence>
<dbReference type="InterPro" id="IPR050833">
    <property type="entry name" value="Poly_Biosynth_Transport"/>
</dbReference>
<comment type="caution">
    <text evidence="7">The sequence shown here is derived from an EMBL/GenBank/DDBJ whole genome shotgun (WGS) entry which is preliminary data.</text>
</comment>
<evidence type="ECO:0000256" key="4">
    <source>
        <dbReference type="ARBA" id="ARBA00022989"/>
    </source>
</evidence>
<protein>
    <submittedName>
        <fullName evidence="7">Uncharacterized protein</fullName>
    </submittedName>
</protein>
<feature type="transmembrane region" description="Helical" evidence="6">
    <location>
        <begin position="229"/>
        <end position="247"/>
    </location>
</feature>
<feature type="transmembrane region" description="Helical" evidence="6">
    <location>
        <begin position="202"/>
        <end position="223"/>
    </location>
</feature>
<dbReference type="OrthoDB" id="9153933at2"/>
<proteinExistence type="predicted"/>
<gene>
    <name evidence="7" type="ORF">FJQ54_10420</name>
</gene>
<evidence type="ECO:0000256" key="5">
    <source>
        <dbReference type="ARBA" id="ARBA00023136"/>
    </source>
</evidence>
<dbReference type="GO" id="GO:0005886">
    <property type="term" value="C:plasma membrane"/>
    <property type="evidence" value="ECO:0007669"/>
    <property type="project" value="UniProtKB-SubCell"/>
</dbReference>
<keyword evidence="8" id="KW-1185">Reference proteome</keyword>
<evidence type="ECO:0000313" key="8">
    <source>
        <dbReference type="Proteomes" id="UP000319897"/>
    </source>
</evidence>
<feature type="transmembrane region" description="Helical" evidence="6">
    <location>
        <begin position="23"/>
        <end position="40"/>
    </location>
</feature>
<organism evidence="7 8">
    <name type="scientific">Sandaracinobacter neustonicus</name>
    <dbReference type="NCBI Taxonomy" id="1715348"/>
    <lineage>
        <taxon>Bacteria</taxon>
        <taxon>Pseudomonadati</taxon>
        <taxon>Pseudomonadota</taxon>
        <taxon>Alphaproteobacteria</taxon>
        <taxon>Sphingomonadales</taxon>
        <taxon>Sphingosinicellaceae</taxon>
        <taxon>Sandaracinobacter</taxon>
    </lineage>
</organism>
<accession>A0A501XIR7</accession>
<feature type="transmembrane region" description="Helical" evidence="6">
    <location>
        <begin position="277"/>
        <end position="294"/>
    </location>
</feature>
<feature type="transmembrane region" description="Helical" evidence="6">
    <location>
        <begin position="71"/>
        <end position="89"/>
    </location>
</feature>
<dbReference type="PANTHER" id="PTHR30250:SF11">
    <property type="entry name" value="O-ANTIGEN TRANSPORTER-RELATED"/>
    <property type="match status" value="1"/>
</dbReference>
<keyword evidence="4 6" id="KW-1133">Transmembrane helix</keyword>
<comment type="subcellular location">
    <subcellularLocation>
        <location evidence="1">Cell membrane</location>
        <topology evidence="1">Multi-pass membrane protein</topology>
    </subcellularLocation>
</comment>
<keyword evidence="5 6" id="KW-0472">Membrane</keyword>
<evidence type="ECO:0000256" key="2">
    <source>
        <dbReference type="ARBA" id="ARBA00022475"/>
    </source>
</evidence>
<reference evidence="7 8" key="1">
    <citation type="submission" date="2019-06" db="EMBL/GenBank/DDBJ databases">
        <authorList>
            <person name="Lee I."/>
            <person name="Jang G.I."/>
            <person name="Hwang C.Y."/>
        </authorList>
    </citation>
    <scope>NUCLEOTIDE SEQUENCE [LARGE SCALE GENOMIC DNA]</scope>
    <source>
        <strain evidence="7 8">PAMC 28131</strain>
    </source>
</reference>
<dbReference type="Proteomes" id="UP000319897">
    <property type="component" value="Unassembled WGS sequence"/>
</dbReference>
<keyword evidence="3 6" id="KW-0812">Transmembrane</keyword>
<dbReference type="PANTHER" id="PTHR30250">
    <property type="entry name" value="PST FAMILY PREDICTED COLANIC ACID TRANSPORTER"/>
    <property type="match status" value="1"/>
</dbReference>
<feature type="transmembrane region" description="Helical" evidence="6">
    <location>
        <begin position="95"/>
        <end position="114"/>
    </location>
</feature>
<feature type="transmembrane region" description="Helical" evidence="6">
    <location>
        <begin position="150"/>
        <end position="172"/>
    </location>
</feature>
<name>A0A501XIR7_9SPHN</name>
<dbReference type="EMBL" id="VFSU01000026">
    <property type="protein sequence ID" value="TPE60426.1"/>
    <property type="molecule type" value="Genomic_DNA"/>
</dbReference>
<keyword evidence="2" id="KW-1003">Cell membrane</keyword>
<feature type="transmembrane region" description="Helical" evidence="6">
    <location>
        <begin position="314"/>
        <end position="331"/>
    </location>
</feature>
<evidence type="ECO:0000256" key="1">
    <source>
        <dbReference type="ARBA" id="ARBA00004651"/>
    </source>
</evidence>
<feature type="transmembrane region" description="Helical" evidence="6">
    <location>
        <begin position="343"/>
        <end position="362"/>
    </location>
</feature>
<feature type="transmembrane region" description="Helical" evidence="6">
    <location>
        <begin position="126"/>
        <end position="144"/>
    </location>
</feature>
<dbReference type="AlphaFoldDB" id="A0A501XIR7"/>
<sequence length="396" mass="41429">MLVWLLSVLLARALGVAGFEAYAVASALFILMASIAPLGSEKYALRLLPGLLVRGELGAARGYVRFGVRRTLITAFLCAFAAGAVVASADEPMRGAVLMTCLSLPAGALAHLGVELLTAAGKPARALLLFRLLVPLIAAALILLTRPFGLSAAMAVGSWGLGWLVAMACMGFSLARAAPAGWTAATPQADVTGWRQATRPFLVHRLAMALLAQAGVLALELLGAEGAEVGAYAAAMGTAGLAVVLVTSTNRIYGRQMGLLLEAGDHAGVAEMGRSRLRWLLPAVALFLLLIFAFSREWLSLFRPEFTDAGVTPLRLLSISTAFAMLFALAPTKLKYLGESRTLYRAVAGGAALQLLLLIALVPHRGATGAAAAHLVSTLGMYGAMAFAARQHRMLR</sequence>